<comment type="caution">
    <text evidence="3">The sequence shown here is derived from an EMBL/GenBank/DDBJ whole genome shotgun (WGS) entry which is preliminary data.</text>
</comment>
<gene>
    <name evidence="3" type="ORF">KS407_01290</name>
</gene>
<organism evidence="3 4">
    <name type="scientific">Evansella alkalicola</name>
    <dbReference type="NCBI Taxonomy" id="745819"/>
    <lineage>
        <taxon>Bacteria</taxon>
        <taxon>Bacillati</taxon>
        <taxon>Bacillota</taxon>
        <taxon>Bacilli</taxon>
        <taxon>Bacillales</taxon>
        <taxon>Bacillaceae</taxon>
        <taxon>Evansella</taxon>
    </lineage>
</organism>
<feature type="domain" description="Luciferase-like" evidence="2">
    <location>
        <begin position="1"/>
        <end position="299"/>
    </location>
</feature>
<comment type="similarity">
    <text evidence="1">To bacterial alkanal monooxygenase alpha and beta chains.</text>
</comment>
<dbReference type="Gene3D" id="3.20.20.30">
    <property type="entry name" value="Luciferase-like domain"/>
    <property type="match status" value="1"/>
</dbReference>
<dbReference type="CDD" id="cd00347">
    <property type="entry name" value="Flavin_utilizing_monoxygenases"/>
    <property type="match status" value="2"/>
</dbReference>
<dbReference type="InterPro" id="IPR050766">
    <property type="entry name" value="Bact_Lucif_Oxidored"/>
</dbReference>
<proteinExistence type="predicted"/>
<dbReference type="Pfam" id="PF00296">
    <property type="entry name" value="Bac_luciferase"/>
    <property type="match status" value="1"/>
</dbReference>
<dbReference type="InterPro" id="IPR036661">
    <property type="entry name" value="Luciferase-like_sf"/>
</dbReference>
<keyword evidence="4" id="KW-1185">Reference proteome</keyword>
<sequence>MKLSILDQAPISTNQTSKEGLLEAVALAQAGEAYGYTRYWIAEHHDLPGLACTSPEVLLSYIGAHTKSIRLGSGATLLPHYKPYKIAESFHTLATLFPGRMDIGLGRAPGGSAEATNALSDNFLQKVYDMPNLVEELLHFIHNDFPEGHTYHNLTANPFPNEAPVPWILGTSMKSALLAAKYGLPYAFGQFMSEKNGIDIVEKYIDAFQPGKVNTKPEVIVAVSVVCAETTEKAEEIALSWLIWGMQTEGGQGSQGVPSLEEVKSKSLTDKEKLSVKNRKANMIIGNPQEVATNLKKLQKEYNADEMMIITITHSPDDRLHSYKLLADELL</sequence>
<dbReference type="SUPFAM" id="SSF51679">
    <property type="entry name" value="Bacterial luciferase-like"/>
    <property type="match status" value="1"/>
</dbReference>
<dbReference type="Proteomes" id="UP000790580">
    <property type="component" value="Unassembled WGS sequence"/>
</dbReference>
<dbReference type="RefSeq" id="WP_088073703.1">
    <property type="nucleotide sequence ID" value="NZ_JAHQCR010000011.1"/>
</dbReference>
<protein>
    <submittedName>
        <fullName evidence="3">LLM class flavin-dependent oxidoreductase</fullName>
    </submittedName>
</protein>
<name>A0ABS6JQR9_9BACI</name>
<dbReference type="PANTHER" id="PTHR30137">
    <property type="entry name" value="LUCIFERASE-LIKE MONOOXYGENASE"/>
    <property type="match status" value="1"/>
</dbReference>
<evidence type="ECO:0000259" key="2">
    <source>
        <dbReference type="Pfam" id="PF00296"/>
    </source>
</evidence>
<evidence type="ECO:0000313" key="3">
    <source>
        <dbReference type="EMBL" id="MBU9720074.1"/>
    </source>
</evidence>
<dbReference type="InterPro" id="IPR019949">
    <property type="entry name" value="CmoO-like"/>
</dbReference>
<dbReference type="EMBL" id="JAHQCR010000011">
    <property type="protein sequence ID" value="MBU9720074.1"/>
    <property type="molecule type" value="Genomic_DNA"/>
</dbReference>
<evidence type="ECO:0000313" key="4">
    <source>
        <dbReference type="Proteomes" id="UP000790580"/>
    </source>
</evidence>
<dbReference type="InterPro" id="IPR011251">
    <property type="entry name" value="Luciferase-like_dom"/>
</dbReference>
<accession>A0ABS6JQR9</accession>
<dbReference type="NCBIfam" id="TIGR03558">
    <property type="entry name" value="oxido_grp_1"/>
    <property type="match status" value="1"/>
</dbReference>
<dbReference type="PANTHER" id="PTHR30137:SF20">
    <property type="entry name" value="N-ACETYL-S-ALKYLCYSTEINE MONOOXYGENASE"/>
    <property type="match status" value="1"/>
</dbReference>
<evidence type="ECO:0000256" key="1">
    <source>
        <dbReference type="ARBA" id="ARBA00007789"/>
    </source>
</evidence>
<reference evidence="3 4" key="1">
    <citation type="submission" date="2021-06" db="EMBL/GenBank/DDBJ databases">
        <title>Bacillus sp. RD4P76, an endophyte from a halophyte.</title>
        <authorList>
            <person name="Sun J.-Q."/>
        </authorList>
    </citation>
    <scope>NUCLEOTIDE SEQUENCE [LARGE SCALE GENOMIC DNA]</scope>
    <source>
        <strain evidence="3 4">JCM 17098</strain>
    </source>
</reference>